<feature type="transmembrane region" description="Helical" evidence="9">
    <location>
        <begin position="113"/>
        <end position="133"/>
    </location>
</feature>
<dbReference type="InterPro" id="IPR002524">
    <property type="entry name" value="Cation_efflux"/>
</dbReference>
<feature type="transmembrane region" description="Helical" evidence="9">
    <location>
        <begin position="80"/>
        <end position="101"/>
    </location>
</feature>
<comment type="subcellular location">
    <subcellularLocation>
        <location evidence="1">Cell membrane</location>
        <topology evidence="1">Multi-pass membrane protein</topology>
    </subcellularLocation>
</comment>
<keyword evidence="7 9" id="KW-0472">Membrane</keyword>
<evidence type="ECO:0000256" key="7">
    <source>
        <dbReference type="ARBA" id="ARBA00023136"/>
    </source>
</evidence>
<name>A0A4Y9EP14_9SPHN</name>
<feature type="domain" description="Cation efflux protein transmembrane" evidence="10">
    <location>
        <begin position="13"/>
        <end position="206"/>
    </location>
</feature>
<feature type="transmembrane region" description="Helical" evidence="9">
    <location>
        <begin position="49"/>
        <end position="68"/>
    </location>
</feature>
<organism evidence="12 13">
    <name type="scientific">Glacieibacterium arshaanense</name>
    <dbReference type="NCBI Taxonomy" id="2511025"/>
    <lineage>
        <taxon>Bacteria</taxon>
        <taxon>Pseudomonadati</taxon>
        <taxon>Pseudomonadota</taxon>
        <taxon>Alphaproteobacteria</taxon>
        <taxon>Sphingomonadales</taxon>
        <taxon>Sphingosinicellaceae</taxon>
        <taxon>Glacieibacterium</taxon>
    </lineage>
</organism>
<evidence type="ECO:0000259" key="10">
    <source>
        <dbReference type="Pfam" id="PF01545"/>
    </source>
</evidence>
<feature type="transmembrane region" description="Helical" evidence="9">
    <location>
        <begin position="157"/>
        <end position="175"/>
    </location>
</feature>
<evidence type="ECO:0000256" key="1">
    <source>
        <dbReference type="ARBA" id="ARBA00004651"/>
    </source>
</evidence>
<dbReference type="Pfam" id="PF01545">
    <property type="entry name" value="Cation_efflux"/>
    <property type="match status" value="1"/>
</dbReference>
<dbReference type="Gene3D" id="3.30.70.1350">
    <property type="entry name" value="Cation efflux protein, cytoplasmic domain"/>
    <property type="match status" value="1"/>
</dbReference>
<dbReference type="InterPro" id="IPR058533">
    <property type="entry name" value="Cation_efflux_TM"/>
</dbReference>
<keyword evidence="3" id="KW-0813">Transport</keyword>
<sequence length="301" mass="31819">MTPAGKLNRRAAFASVSVAVALLGLKVWAAWATGSVSMLGSAADTTLDLMASLVTLFAVGLAAQPADAEHRFGHGKAEAIAALMQTLLIMGSAVGIGWRAIQQFGNPEVPTRADLGIGVSVVALVLTLALVAYQRHVVRVTGSIAIGTDQLHYQSDLLLNLSVIVALILDVVLGVHGADAAFGLGIAVYLAWGAYSAARHAIDMLMDREWPPERREQLVRVAGNHPQVYGVHDLRTRSSGSNDFIQFHIWLPAEMTVLEAHDVVDAVEANVAAEFPGAEILIHIDPVGHVDKDIAGEPKAA</sequence>
<dbReference type="NCBIfam" id="TIGR01297">
    <property type="entry name" value="CDF"/>
    <property type="match status" value="1"/>
</dbReference>
<reference evidence="12 13" key="1">
    <citation type="submission" date="2019-02" db="EMBL/GenBank/DDBJ databases">
        <title>Polymorphobacter sp. isolated from the lake at the Tibet of China.</title>
        <authorList>
            <person name="Li A."/>
        </authorList>
    </citation>
    <scope>NUCLEOTIDE SEQUENCE [LARGE SCALE GENOMIC DNA]</scope>
    <source>
        <strain evidence="12 13">DJ1R-1</strain>
    </source>
</reference>
<dbReference type="InterPro" id="IPR027470">
    <property type="entry name" value="Cation_efflux_CTD"/>
</dbReference>
<dbReference type="InterPro" id="IPR050291">
    <property type="entry name" value="CDF_Transporter"/>
</dbReference>
<dbReference type="SUPFAM" id="SSF160240">
    <property type="entry name" value="Cation efflux protein cytoplasmic domain-like"/>
    <property type="match status" value="1"/>
</dbReference>
<gene>
    <name evidence="12" type="ORF">EUV02_11680</name>
</gene>
<evidence type="ECO:0000313" key="12">
    <source>
        <dbReference type="EMBL" id="TFU03792.1"/>
    </source>
</evidence>
<dbReference type="GO" id="GO:0005886">
    <property type="term" value="C:plasma membrane"/>
    <property type="evidence" value="ECO:0007669"/>
    <property type="project" value="UniProtKB-SubCell"/>
</dbReference>
<feature type="transmembrane region" description="Helical" evidence="9">
    <location>
        <begin position="12"/>
        <end position="29"/>
    </location>
</feature>
<dbReference type="GO" id="GO:0015341">
    <property type="term" value="F:zinc efflux antiporter activity"/>
    <property type="evidence" value="ECO:0007669"/>
    <property type="project" value="TreeGrafter"/>
</dbReference>
<keyword evidence="5 9" id="KW-0812">Transmembrane</keyword>
<dbReference type="OrthoDB" id="9806522at2"/>
<dbReference type="GO" id="GO:0015086">
    <property type="term" value="F:cadmium ion transmembrane transporter activity"/>
    <property type="evidence" value="ECO:0007669"/>
    <property type="project" value="TreeGrafter"/>
</dbReference>
<evidence type="ECO:0000256" key="4">
    <source>
        <dbReference type="ARBA" id="ARBA00022475"/>
    </source>
</evidence>
<dbReference type="FunFam" id="3.30.70.1350:FF:000002">
    <property type="entry name" value="Ferrous-iron efflux pump FieF"/>
    <property type="match status" value="1"/>
</dbReference>
<dbReference type="RefSeq" id="WP_135246384.1">
    <property type="nucleotide sequence ID" value="NZ_SIHO01000002.1"/>
</dbReference>
<evidence type="ECO:0000256" key="9">
    <source>
        <dbReference type="SAM" id="Phobius"/>
    </source>
</evidence>
<evidence type="ECO:0000259" key="11">
    <source>
        <dbReference type="Pfam" id="PF16916"/>
    </source>
</evidence>
<dbReference type="EMBL" id="SIHO01000002">
    <property type="protein sequence ID" value="TFU03792.1"/>
    <property type="molecule type" value="Genomic_DNA"/>
</dbReference>
<evidence type="ECO:0000256" key="2">
    <source>
        <dbReference type="ARBA" id="ARBA00008114"/>
    </source>
</evidence>
<dbReference type="Proteomes" id="UP000297737">
    <property type="component" value="Unassembled WGS sequence"/>
</dbReference>
<evidence type="ECO:0000256" key="3">
    <source>
        <dbReference type="ARBA" id="ARBA00022448"/>
    </source>
</evidence>
<dbReference type="Pfam" id="PF16916">
    <property type="entry name" value="ZT_dimer"/>
    <property type="match status" value="1"/>
</dbReference>
<dbReference type="InterPro" id="IPR027469">
    <property type="entry name" value="Cation_efflux_TMD_sf"/>
</dbReference>
<keyword evidence="6 9" id="KW-1133">Transmembrane helix</keyword>
<protein>
    <recommendedName>
        <fullName evidence="8">Protein p34</fullName>
    </recommendedName>
</protein>
<dbReference type="SUPFAM" id="SSF161111">
    <property type="entry name" value="Cation efflux protein transmembrane domain-like"/>
    <property type="match status" value="1"/>
</dbReference>
<dbReference type="AlphaFoldDB" id="A0A4Y9EP14"/>
<evidence type="ECO:0000313" key="13">
    <source>
        <dbReference type="Proteomes" id="UP000297737"/>
    </source>
</evidence>
<feature type="transmembrane region" description="Helical" evidence="9">
    <location>
        <begin position="181"/>
        <end position="198"/>
    </location>
</feature>
<keyword evidence="13" id="KW-1185">Reference proteome</keyword>
<evidence type="ECO:0000256" key="5">
    <source>
        <dbReference type="ARBA" id="ARBA00022692"/>
    </source>
</evidence>
<evidence type="ECO:0000256" key="6">
    <source>
        <dbReference type="ARBA" id="ARBA00022989"/>
    </source>
</evidence>
<evidence type="ECO:0000256" key="8">
    <source>
        <dbReference type="ARBA" id="ARBA00068882"/>
    </source>
</evidence>
<dbReference type="PANTHER" id="PTHR43840:SF41">
    <property type="entry name" value="CATION-EFFLUX PUMP FIEF"/>
    <property type="match status" value="1"/>
</dbReference>
<dbReference type="Gene3D" id="1.20.1510.10">
    <property type="entry name" value="Cation efflux protein transmembrane domain"/>
    <property type="match status" value="1"/>
</dbReference>
<dbReference type="PANTHER" id="PTHR43840">
    <property type="entry name" value="MITOCHONDRIAL METAL TRANSPORTER 1-RELATED"/>
    <property type="match status" value="1"/>
</dbReference>
<keyword evidence="4" id="KW-1003">Cell membrane</keyword>
<comment type="caution">
    <text evidence="12">The sequence shown here is derived from an EMBL/GenBank/DDBJ whole genome shotgun (WGS) entry which is preliminary data.</text>
</comment>
<feature type="domain" description="Cation efflux protein cytoplasmic" evidence="11">
    <location>
        <begin position="211"/>
        <end position="286"/>
    </location>
</feature>
<accession>A0A4Y9EP14</accession>
<dbReference type="GO" id="GO:0015093">
    <property type="term" value="F:ferrous iron transmembrane transporter activity"/>
    <property type="evidence" value="ECO:0007669"/>
    <property type="project" value="TreeGrafter"/>
</dbReference>
<dbReference type="InterPro" id="IPR036837">
    <property type="entry name" value="Cation_efflux_CTD_sf"/>
</dbReference>
<proteinExistence type="inferred from homology"/>
<dbReference type="GO" id="GO:0006882">
    <property type="term" value="P:intracellular zinc ion homeostasis"/>
    <property type="evidence" value="ECO:0007669"/>
    <property type="project" value="TreeGrafter"/>
</dbReference>
<comment type="similarity">
    <text evidence="2">Belongs to the cation diffusion facilitator (CDF) transporter (TC 2.A.4) family.</text>
</comment>